<dbReference type="NCBIfam" id="TIGR02675">
    <property type="entry name" value="tape_meas_nterm"/>
    <property type="match status" value="1"/>
</dbReference>
<keyword evidence="4" id="KW-1185">Reference proteome</keyword>
<dbReference type="Proteomes" id="UP001597191">
    <property type="component" value="Unassembled WGS sequence"/>
</dbReference>
<dbReference type="EMBL" id="JBHTOH010000079">
    <property type="protein sequence ID" value="MFD1411521.1"/>
    <property type="molecule type" value="Genomic_DNA"/>
</dbReference>
<comment type="caution">
    <text evidence="3">The sequence shown here is derived from an EMBL/GenBank/DDBJ whole genome shotgun (WGS) entry which is preliminary data.</text>
</comment>
<evidence type="ECO:0000259" key="2">
    <source>
        <dbReference type="Pfam" id="PF20155"/>
    </source>
</evidence>
<dbReference type="Gene3D" id="1.20.120.20">
    <property type="entry name" value="Apolipoprotein"/>
    <property type="match status" value="1"/>
</dbReference>
<feature type="domain" description="Tape measure protein N-terminal" evidence="2">
    <location>
        <begin position="48"/>
        <end position="237"/>
    </location>
</feature>
<dbReference type="InterPro" id="IPR013491">
    <property type="entry name" value="Tape_meas_N"/>
</dbReference>
<protein>
    <submittedName>
        <fullName evidence="3">Tape measure protein</fullName>
    </submittedName>
</protein>
<evidence type="ECO:0000313" key="4">
    <source>
        <dbReference type="Proteomes" id="UP001597191"/>
    </source>
</evidence>
<keyword evidence="1" id="KW-0472">Membrane</keyword>
<feature type="transmembrane region" description="Helical" evidence="1">
    <location>
        <begin position="702"/>
        <end position="721"/>
    </location>
</feature>
<evidence type="ECO:0000256" key="1">
    <source>
        <dbReference type="SAM" id="Phobius"/>
    </source>
</evidence>
<feature type="transmembrane region" description="Helical" evidence="1">
    <location>
        <begin position="661"/>
        <end position="682"/>
    </location>
</feature>
<accession>A0ABW4BPD2</accession>
<name>A0ABW4BPD2_9LACO</name>
<sequence length="1052" mass="110771">MAADGTVKILINADGRNAISTVKDLATAMGLVKIAGKAWDVVKDSMSGAISRFDTLNKYPVMMKALGYASDDVTKSVKTLNEGIDGLPTSLDSISSSAQQLAPLTGGADSAAKSAVALNDAFLASGAGAADASRGLEQYTQMMSTGKVDLMSYRTLQETMPVSLRKVANAFGYTGKSAENDLFKALQGGQVTMDQLNDKFIELDKGQNGFADLARKNSVGIQTSIDNVKTAVVKGVASSISAIDQGLQNAGVGKIATLLDSLKGVVNNTFKSVNGAITGAIPGIIQSFQPFQSLIMNIKNQMAHIGDGNKLSSLSAIFDGVTATVKVLMNAIAGIANGAFVALIGVVDKVGGAFNKVFDSGSTSKMFGGLQQVINDLAAAVEIAFGKIGDVIEAVPWEQVFTAAKNAINGFVTVLKTVSGILKSALNNDIVKSFGVAVAAMFVAFKGYKVVTSAVASITGVVGTVGKAVTAMKEMGGAVSALKTGFSMITGFMGPAGWIVAGIAAVTAGLVFFFTKTKTGQELWKTFVTWLKDAWQNLSDVATAVWSAITDAFSGAVDGIKSAWSSVTDFFSGLWSSISNGAGAAADGAKSIWSGLGDFFSSLWQGITGTATTVWTGITDTLSSVWQGIVQVGQNLWGTFGDSLTQIWNGIVQVAQSVWDLLKSVIMAPILLIVDLITGNFGQIATDMSMIWQHIVADVQGIWTGLTTYFSGVLSFIGTYFSTIWTGISTFAISIWTNISNFFINIWNGIVSGAQAIWQGLLSFLINLMMSIYTGVTSAWNNIKSGVINAANAIKNGAINAWNAMTTGIQNFVNNLRSWVPAQWNAMKANVVNIANGIKSGAINAWNAMTSGVKRIVGNIKNAFNVLRHFDLGAAGRAIMESFHKGLTDAWGKVKKFVGGIGDWIRKHKGPISYDKKLLIPAGNAIMNGLNKGLAKSFESVKTTVSGMADKLADDVNSALDVSKFGNTSLTFAATVPTAETLTASGFKQLPSSSTINNYTTNNAGSSNRDATLEIHVHANIGQRELVNEIADPIRVKLDQIAKQQRRLGGYR</sequence>
<feature type="transmembrane region" description="Helical" evidence="1">
    <location>
        <begin position="496"/>
        <end position="515"/>
    </location>
</feature>
<dbReference type="Gene3D" id="1.10.287.700">
    <property type="entry name" value="Helix hairpin bin"/>
    <property type="match status" value="1"/>
</dbReference>
<dbReference type="RefSeq" id="WP_125650846.1">
    <property type="nucleotide sequence ID" value="NZ_JBHTOH010000079.1"/>
</dbReference>
<dbReference type="Pfam" id="PF20155">
    <property type="entry name" value="TMP_3"/>
    <property type="match status" value="1"/>
</dbReference>
<reference evidence="4" key="1">
    <citation type="journal article" date="2019" name="Int. J. Syst. Evol. Microbiol.">
        <title>The Global Catalogue of Microorganisms (GCM) 10K type strain sequencing project: providing services to taxonomists for standard genome sequencing and annotation.</title>
        <authorList>
            <consortium name="The Broad Institute Genomics Platform"/>
            <consortium name="The Broad Institute Genome Sequencing Center for Infectious Disease"/>
            <person name="Wu L."/>
            <person name="Ma J."/>
        </authorList>
    </citation>
    <scope>NUCLEOTIDE SEQUENCE [LARGE SCALE GENOMIC DNA]</scope>
    <source>
        <strain evidence="4">CCM 8937</strain>
    </source>
</reference>
<proteinExistence type="predicted"/>
<gene>
    <name evidence="3" type="ORF">ACFQ4R_07985</name>
</gene>
<evidence type="ECO:0000313" key="3">
    <source>
        <dbReference type="EMBL" id="MFD1411521.1"/>
    </source>
</evidence>
<keyword evidence="1" id="KW-0812">Transmembrane</keyword>
<organism evidence="3 4">
    <name type="scientific">Lapidilactobacillus gannanensis</name>
    <dbReference type="NCBI Taxonomy" id="2486002"/>
    <lineage>
        <taxon>Bacteria</taxon>
        <taxon>Bacillati</taxon>
        <taxon>Bacillota</taxon>
        <taxon>Bacilli</taxon>
        <taxon>Lactobacillales</taxon>
        <taxon>Lactobacillaceae</taxon>
        <taxon>Lapidilactobacillus</taxon>
    </lineage>
</organism>
<keyword evidence="1" id="KW-1133">Transmembrane helix</keyword>